<name>A0ABW6JWE3_9BACI</name>
<keyword evidence="1" id="KW-1133">Transmembrane helix</keyword>
<dbReference type="Proteomes" id="UP001601058">
    <property type="component" value="Unassembled WGS sequence"/>
</dbReference>
<proteinExistence type="predicted"/>
<organism evidence="2 3">
    <name type="scientific">Cytobacillus mangrovibacter</name>
    <dbReference type="NCBI Taxonomy" id="3299024"/>
    <lineage>
        <taxon>Bacteria</taxon>
        <taxon>Bacillati</taxon>
        <taxon>Bacillota</taxon>
        <taxon>Bacilli</taxon>
        <taxon>Bacillales</taxon>
        <taxon>Bacillaceae</taxon>
        <taxon>Cytobacillus</taxon>
    </lineage>
</organism>
<feature type="transmembrane region" description="Helical" evidence="1">
    <location>
        <begin position="150"/>
        <end position="168"/>
    </location>
</feature>
<evidence type="ECO:0000313" key="2">
    <source>
        <dbReference type="EMBL" id="MFE8696192.1"/>
    </source>
</evidence>
<feature type="transmembrane region" description="Helical" evidence="1">
    <location>
        <begin position="45"/>
        <end position="63"/>
    </location>
</feature>
<feature type="transmembrane region" description="Helical" evidence="1">
    <location>
        <begin position="180"/>
        <end position="200"/>
    </location>
</feature>
<dbReference type="EMBL" id="JBIACJ010000003">
    <property type="protein sequence ID" value="MFE8696192.1"/>
    <property type="molecule type" value="Genomic_DNA"/>
</dbReference>
<evidence type="ECO:0000313" key="3">
    <source>
        <dbReference type="Proteomes" id="UP001601058"/>
    </source>
</evidence>
<keyword evidence="1" id="KW-0812">Transmembrane</keyword>
<feature type="transmembrane region" description="Helical" evidence="1">
    <location>
        <begin position="212"/>
        <end position="234"/>
    </location>
</feature>
<keyword evidence="1" id="KW-0472">Membrane</keyword>
<feature type="transmembrane region" description="Helical" evidence="1">
    <location>
        <begin position="12"/>
        <end position="33"/>
    </location>
</feature>
<protein>
    <submittedName>
        <fullName evidence="2">DUF1538 domain-containing protein</fullName>
    </submittedName>
</protein>
<reference evidence="2 3" key="1">
    <citation type="submission" date="2024-08" db="EMBL/GenBank/DDBJ databases">
        <title>Two novel Cytobacillus novel species.</title>
        <authorList>
            <person name="Liu G."/>
        </authorList>
    </citation>
    <scope>NUCLEOTIDE SEQUENCE [LARGE SCALE GENOMIC DNA]</scope>
    <source>
        <strain evidence="2 3">FJAT-53684</strain>
    </source>
</reference>
<sequence>MNIVIFEGFSHILYEVAMALIPLIIFFLFFQFFVLKLPLKKLKDILVGMFLTFWGLAFFLQGVHIGFLPAGGAMGKILGEMDFLWILIPIGFVLGFVATFAEPAVSVLIHQVEKVSGGYIPQKVMLYTLSIGVAVSVALAMIRIIFGIPILYFIVPGYLLALLITKFSSRTFTAIAFDSGGVATGPMTATFLVAMFVGISSSIDGRDPLQDGFGMVALVALSPILSVLILGLLYGRKEKENERKLQPNDRAVEHES</sequence>
<feature type="transmembrane region" description="Helical" evidence="1">
    <location>
        <begin position="83"/>
        <end position="112"/>
    </location>
</feature>
<evidence type="ECO:0000256" key="1">
    <source>
        <dbReference type="SAM" id="Phobius"/>
    </source>
</evidence>
<dbReference type="InterPro" id="IPR011435">
    <property type="entry name" value="UmpAB"/>
</dbReference>
<accession>A0ABW6JWE3</accession>
<comment type="caution">
    <text evidence="2">The sequence shown here is derived from an EMBL/GenBank/DDBJ whole genome shotgun (WGS) entry which is preliminary data.</text>
</comment>
<dbReference type="Pfam" id="PF07556">
    <property type="entry name" value="DUF1538"/>
    <property type="match status" value="1"/>
</dbReference>
<gene>
    <name evidence="2" type="ORF">ACFYKT_07480</name>
</gene>
<keyword evidence="3" id="KW-1185">Reference proteome</keyword>
<dbReference type="RefSeq" id="WP_389217691.1">
    <property type="nucleotide sequence ID" value="NZ_JBIACJ010000003.1"/>
</dbReference>